<dbReference type="InterPro" id="IPR001227">
    <property type="entry name" value="Ac_transferase_dom_sf"/>
</dbReference>
<dbReference type="GO" id="GO:0006633">
    <property type="term" value="P:fatty acid biosynthetic process"/>
    <property type="evidence" value="ECO:0007669"/>
    <property type="project" value="TreeGrafter"/>
</dbReference>
<dbReference type="InterPro" id="IPR050858">
    <property type="entry name" value="Mal-CoA-ACP_Trans/PKS_FabD"/>
</dbReference>
<dbReference type="SUPFAM" id="SSF52151">
    <property type="entry name" value="FabD/lysophospholipase-like"/>
    <property type="match status" value="1"/>
</dbReference>
<evidence type="ECO:0000256" key="3">
    <source>
        <dbReference type="ARBA" id="ARBA00022679"/>
    </source>
</evidence>
<dbReference type="EMBL" id="JABMOJ010000524">
    <property type="protein sequence ID" value="NQV66476.1"/>
    <property type="molecule type" value="Genomic_DNA"/>
</dbReference>
<dbReference type="InterPro" id="IPR024925">
    <property type="entry name" value="Malonyl_CoA-ACP_transAc"/>
</dbReference>
<dbReference type="Pfam" id="PF00698">
    <property type="entry name" value="Acyl_transf_1"/>
    <property type="match status" value="1"/>
</dbReference>
<dbReference type="GO" id="GO:0004314">
    <property type="term" value="F:[acyl-carrier-protein] S-malonyltransferase activity"/>
    <property type="evidence" value="ECO:0007669"/>
    <property type="project" value="UniProtKB-EC"/>
</dbReference>
<evidence type="ECO:0000313" key="10">
    <source>
        <dbReference type="Proteomes" id="UP000754644"/>
    </source>
</evidence>
<accession>A0A972VZP8</accession>
<gene>
    <name evidence="9" type="primary">fabD</name>
    <name evidence="9" type="ORF">HQ497_14030</name>
</gene>
<dbReference type="AlphaFoldDB" id="A0A972VZP8"/>
<dbReference type="PANTHER" id="PTHR42681:SF1">
    <property type="entry name" value="MALONYL-COA-ACYL CARRIER PROTEIN TRANSACYLASE, MITOCHONDRIAL"/>
    <property type="match status" value="1"/>
</dbReference>
<dbReference type="SMART" id="SM00827">
    <property type="entry name" value="PKS_AT"/>
    <property type="match status" value="1"/>
</dbReference>
<dbReference type="GO" id="GO:0005829">
    <property type="term" value="C:cytosol"/>
    <property type="evidence" value="ECO:0007669"/>
    <property type="project" value="TreeGrafter"/>
</dbReference>
<protein>
    <recommendedName>
        <fullName evidence="2 6">Malonyl CoA-acyl carrier protein transacylase</fullName>
        <ecNumber evidence="1 6">2.3.1.39</ecNumber>
    </recommendedName>
</protein>
<proteinExistence type="inferred from homology"/>
<feature type="active site" evidence="7">
    <location>
        <position position="206"/>
    </location>
</feature>
<evidence type="ECO:0000256" key="4">
    <source>
        <dbReference type="ARBA" id="ARBA00023315"/>
    </source>
</evidence>
<feature type="domain" description="Malonyl-CoA:ACP transacylase (MAT)" evidence="8">
    <location>
        <begin position="8"/>
        <end position="312"/>
    </location>
</feature>
<comment type="similarity">
    <text evidence="6">Belongs to the fabD family.</text>
</comment>
<dbReference type="Gene3D" id="3.40.366.10">
    <property type="entry name" value="Malonyl-Coenzyme A Acyl Carrier Protein, domain 2"/>
    <property type="match status" value="1"/>
</dbReference>
<keyword evidence="3 6" id="KW-0808">Transferase</keyword>
<evidence type="ECO:0000256" key="5">
    <source>
        <dbReference type="ARBA" id="ARBA00048462"/>
    </source>
</evidence>
<comment type="caution">
    <text evidence="9">The sequence shown here is derived from an EMBL/GenBank/DDBJ whole genome shotgun (WGS) entry which is preliminary data.</text>
</comment>
<dbReference type="NCBIfam" id="TIGR00128">
    <property type="entry name" value="fabD"/>
    <property type="match status" value="1"/>
</dbReference>
<organism evidence="9 10">
    <name type="scientific">SAR86 cluster bacterium</name>
    <dbReference type="NCBI Taxonomy" id="2030880"/>
    <lineage>
        <taxon>Bacteria</taxon>
        <taxon>Pseudomonadati</taxon>
        <taxon>Pseudomonadota</taxon>
        <taxon>Gammaproteobacteria</taxon>
        <taxon>SAR86 cluster</taxon>
    </lineage>
</organism>
<dbReference type="InterPro" id="IPR016035">
    <property type="entry name" value="Acyl_Trfase/lysoPLipase"/>
</dbReference>
<dbReference type="EC" id="2.3.1.39" evidence="1 6"/>
<dbReference type="PIRSF" id="PIRSF000446">
    <property type="entry name" value="Mct"/>
    <property type="match status" value="1"/>
</dbReference>
<feature type="active site" evidence="7">
    <location>
        <position position="93"/>
    </location>
</feature>
<evidence type="ECO:0000256" key="6">
    <source>
        <dbReference type="PIRNR" id="PIRNR000446"/>
    </source>
</evidence>
<evidence type="ECO:0000256" key="7">
    <source>
        <dbReference type="PIRSR" id="PIRSR000446-1"/>
    </source>
</evidence>
<dbReference type="Gene3D" id="3.30.70.250">
    <property type="entry name" value="Malonyl-CoA ACP transacylase, ACP-binding"/>
    <property type="match status" value="1"/>
</dbReference>
<name>A0A972VZP8_9GAMM</name>
<dbReference type="PANTHER" id="PTHR42681">
    <property type="entry name" value="MALONYL-COA-ACYL CARRIER PROTEIN TRANSACYLASE, MITOCHONDRIAL"/>
    <property type="match status" value="1"/>
</dbReference>
<dbReference type="Proteomes" id="UP000754644">
    <property type="component" value="Unassembled WGS sequence"/>
</dbReference>
<dbReference type="InterPro" id="IPR014043">
    <property type="entry name" value="Acyl_transferase_dom"/>
</dbReference>
<evidence type="ECO:0000256" key="1">
    <source>
        <dbReference type="ARBA" id="ARBA00013258"/>
    </source>
</evidence>
<dbReference type="FunFam" id="3.30.70.250:FF:000001">
    <property type="entry name" value="Malonyl CoA-acyl carrier protein transacylase"/>
    <property type="match status" value="1"/>
</dbReference>
<evidence type="ECO:0000256" key="2">
    <source>
        <dbReference type="ARBA" id="ARBA00018953"/>
    </source>
</evidence>
<comment type="catalytic activity">
    <reaction evidence="5 6">
        <text>holo-[ACP] + malonyl-CoA = malonyl-[ACP] + CoA</text>
        <dbReference type="Rhea" id="RHEA:41792"/>
        <dbReference type="Rhea" id="RHEA-COMP:9623"/>
        <dbReference type="Rhea" id="RHEA-COMP:9685"/>
        <dbReference type="ChEBI" id="CHEBI:57287"/>
        <dbReference type="ChEBI" id="CHEBI:57384"/>
        <dbReference type="ChEBI" id="CHEBI:64479"/>
        <dbReference type="ChEBI" id="CHEBI:78449"/>
        <dbReference type="EC" id="2.3.1.39"/>
    </reaction>
</comment>
<reference evidence="9" key="1">
    <citation type="submission" date="2020-05" db="EMBL/GenBank/DDBJ databases">
        <title>Sulfur intermediates as new biogeochemical hubs in an aquatic model microbial ecosystem.</title>
        <authorList>
            <person name="Vigneron A."/>
        </authorList>
    </citation>
    <scope>NUCLEOTIDE SEQUENCE</scope>
    <source>
        <strain evidence="9">Bin.250</strain>
    </source>
</reference>
<evidence type="ECO:0000259" key="8">
    <source>
        <dbReference type="SMART" id="SM00827"/>
    </source>
</evidence>
<keyword evidence="4 6" id="KW-0012">Acyltransferase</keyword>
<evidence type="ECO:0000313" key="9">
    <source>
        <dbReference type="EMBL" id="NQV66476.1"/>
    </source>
</evidence>
<dbReference type="SUPFAM" id="SSF55048">
    <property type="entry name" value="Probable ACP-binding domain of malonyl-CoA ACP transacylase"/>
    <property type="match status" value="1"/>
</dbReference>
<dbReference type="InterPro" id="IPR004410">
    <property type="entry name" value="Malonyl_CoA-ACP_transAc_FabD"/>
</dbReference>
<sequence length="317" mass="33196">MDHKVAFVFPGQGSQVVGMLSEFAATRASVLDTFAEASAVLGYDLWQLVQNGPEAQLNQTEFTQPALLAASIALWRLAREDGIAEPAMLAGHSLGEYSALVAAGVIDFADGIKLVQLRGQFMQTAVPLGEGSMAAVLGLDDAQVSAICSEITLNGGPDDVVQAANYNAPGQVVIAGKNAGLARAIEACKAAGAKRAMALSVSAPFHSVLMQPAAEKMAIELAVVDFRAPAIQIIQNVDADFCQHPDKIRENLVQQMTSAVRWTETIQLMAGAGVTRVVECGPGKVLAGLNKRIDKSLVSLSINSLASLAEGVEELSQ</sequence>
<dbReference type="InterPro" id="IPR016036">
    <property type="entry name" value="Malonyl_transacylase_ACP-bd"/>
</dbReference>